<dbReference type="NCBIfam" id="TIGR04183">
    <property type="entry name" value="Por_Secre_tail"/>
    <property type="match status" value="1"/>
</dbReference>
<evidence type="ECO:0000256" key="1">
    <source>
        <dbReference type="ARBA" id="ARBA00022729"/>
    </source>
</evidence>
<accession>A0A4S4NL26</accession>
<dbReference type="SMART" id="SM00560">
    <property type="entry name" value="LamGL"/>
    <property type="match status" value="1"/>
</dbReference>
<organism evidence="5 6">
    <name type="scientific">Neolewinella litorea</name>
    <dbReference type="NCBI Taxonomy" id="2562452"/>
    <lineage>
        <taxon>Bacteria</taxon>
        <taxon>Pseudomonadati</taxon>
        <taxon>Bacteroidota</taxon>
        <taxon>Saprospiria</taxon>
        <taxon>Saprospirales</taxon>
        <taxon>Lewinellaceae</taxon>
        <taxon>Neolewinella</taxon>
    </lineage>
</organism>
<feature type="domain" description="LamG-like jellyroll fold" evidence="4">
    <location>
        <begin position="113"/>
        <end position="253"/>
    </location>
</feature>
<feature type="chain" id="PRO_5020360784" evidence="3">
    <location>
        <begin position="45"/>
        <end position="429"/>
    </location>
</feature>
<keyword evidence="2" id="KW-1015">Disulfide bond</keyword>
<comment type="caution">
    <text evidence="5">The sequence shown here is derived from an EMBL/GenBank/DDBJ whole genome shotgun (WGS) entry which is preliminary data.</text>
</comment>
<dbReference type="InterPro" id="IPR006558">
    <property type="entry name" value="LamG-like"/>
</dbReference>
<dbReference type="OrthoDB" id="101122at2"/>
<name>A0A4S4NL26_9BACT</name>
<evidence type="ECO:0000259" key="4">
    <source>
        <dbReference type="SMART" id="SM00560"/>
    </source>
</evidence>
<dbReference type="Pfam" id="PF13385">
    <property type="entry name" value="Laminin_G_3"/>
    <property type="match status" value="1"/>
</dbReference>
<dbReference type="InterPro" id="IPR026444">
    <property type="entry name" value="Secre_tail"/>
</dbReference>
<dbReference type="Proteomes" id="UP000308528">
    <property type="component" value="Unassembled WGS sequence"/>
</dbReference>
<dbReference type="Pfam" id="PF18962">
    <property type="entry name" value="Por_Secre_tail"/>
    <property type="match status" value="1"/>
</dbReference>
<evidence type="ECO:0000313" key="5">
    <source>
        <dbReference type="EMBL" id="THH39655.1"/>
    </source>
</evidence>
<gene>
    <name evidence="5" type="ORF">E4021_08540</name>
</gene>
<protein>
    <submittedName>
        <fullName evidence="5">T9SS type A sorting domain-containing protein</fullName>
    </submittedName>
</protein>
<sequence length="429" mass="46039">MVWIFLRCSAREGRFYKVLKRHRMNTCNLLAGLLLWAAPLGLMAQAPSTDGLVAYWKFDESSGTTANDTAGIYNATLNSGASFAPDQGQSGGALKLNALTGGATVPSFDLSGSAITISAWVKANPTTSGANRRVLGKTNPANSNDYSFILNVTSQEAVEMKFMLNGSTANASTRGRAIVEGQWHHIAATYDGSEIVIYVDGASETTSKQSGTLVNTANMKLGIGNRPQGAASDHPFDGLIDELRVYDRSLSASEVSNLTTPQAYRQLPVTFLSFRAAATSAGVQLDWAVADQQDNAGFTVERSRDRQEGFGDVGFVPAHQSGDYRFVEYSAPTGTLYYRLRQEDYDGTISYSDLVTVRGEEATGLSIFPNPASSYVTLRGSGTYRIVDAMGRRVATGSIADQQSIPVADLPAGTYTMLCAGEQARFVKR</sequence>
<dbReference type="SUPFAM" id="SSF49899">
    <property type="entry name" value="Concanavalin A-like lectins/glucanases"/>
    <property type="match status" value="1"/>
</dbReference>
<dbReference type="EMBL" id="SRSF01000003">
    <property type="protein sequence ID" value="THH39655.1"/>
    <property type="molecule type" value="Genomic_DNA"/>
</dbReference>
<feature type="signal peptide" evidence="3">
    <location>
        <begin position="1"/>
        <end position="44"/>
    </location>
</feature>
<dbReference type="PANTHER" id="PTHR42535:SF2">
    <property type="entry name" value="CHROMOSOME UNDETERMINED SCAFFOLD_146, WHOLE GENOME SHOTGUN SEQUENCE"/>
    <property type="match status" value="1"/>
</dbReference>
<dbReference type="PANTHER" id="PTHR42535">
    <property type="entry name" value="OOKINETE PROTEIN, PUTATIVE-RELATED"/>
    <property type="match status" value="1"/>
</dbReference>
<reference evidence="5 6" key="1">
    <citation type="submission" date="2019-04" db="EMBL/GenBank/DDBJ databases">
        <title>Lewinella litorea sp. nov., isolated from a marine sand.</title>
        <authorList>
            <person name="Yoon J.-H."/>
        </authorList>
    </citation>
    <scope>NUCLEOTIDE SEQUENCE [LARGE SCALE GENOMIC DNA]</scope>
    <source>
        <strain evidence="5 6">HSMS-39</strain>
    </source>
</reference>
<keyword evidence="1 3" id="KW-0732">Signal</keyword>
<dbReference type="InterPro" id="IPR013320">
    <property type="entry name" value="ConA-like_dom_sf"/>
</dbReference>
<proteinExistence type="predicted"/>
<dbReference type="GO" id="GO:0005975">
    <property type="term" value="P:carbohydrate metabolic process"/>
    <property type="evidence" value="ECO:0007669"/>
    <property type="project" value="UniProtKB-ARBA"/>
</dbReference>
<keyword evidence="6" id="KW-1185">Reference proteome</keyword>
<evidence type="ECO:0000256" key="3">
    <source>
        <dbReference type="SAM" id="SignalP"/>
    </source>
</evidence>
<dbReference type="Gene3D" id="2.60.120.200">
    <property type="match status" value="2"/>
</dbReference>
<evidence type="ECO:0000256" key="2">
    <source>
        <dbReference type="ARBA" id="ARBA00023157"/>
    </source>
</evidence>
<evidence type="ECO:0000313" key="6">
    <source>
        <dbReference type="Proteomes" id="UP000308528"/>
    </source>
</evidence>
<dbReference type="GO" id="GO:0004553">
    <property type="term" value="F:hydrolase activity, hydrolyzing O-glycosyl compounds"/>
    <property type="evidence" value="ECO:0007669"/>
    <property type="project" value="UniProtKB-ARBA"/>
</dbReference>
<dbReference type="AlphaFoldDB" id="A0A4S4NL26"/>